<dbReference type="AlphaFoldDB" id="A0A818QMA3"/>
<name>A0A818QMA3_9BILA</name>
<comment type="caution">
    <text evidence="2">The sequence shown here is derived from an EMBL/GenBank/DDBJ whole genome shotgun (WGS) entry which is preliminary data.</text>
</comment>
<protein>
    <submittedName>
        <fullName evidence="2">Uncharacterized protein</fullName>
    </submittedName>
</protein>
<evidence type="ECO:0000313" key="1">
    <source>
        <dbReference type="EMBL" id="CAF3455152.1"/>
    </source>
</evidence>
<sequence>MSGAYSHQRIKLFNCLHSKINKPNGAFKICYSTSDSHPSIWTTDNTHCMNAGIRWLKNMPFNLYLFLDMLYME</sequence>
<evidence type="ECO:0000313" key="2">
    <source>
        <dbReference type="EMBL" id="CAF3642665.1"/>
    </source>
</evidence>
<gene>
    <name evidence="1" type="ORF">FME351_LOCUS13675</name>
    <name evidence="2" type="ORF">GRG538_LOCUS24759</name>
</gene>
<dbReference type="Proteomes" id="UP000663872">
    <property type="component" value="Unassembled WGS sequence"/>
</dbReference>
<reference evidence="2" key="1">
    <citation type="submission" date="2021-02" db="EMBL/GenBank/DDBJ databases">
        <authorList>
            <person name="Nowell W R."/>
        </authorList>
    </citation>
    <scope>NUCLEOTIDE SEQUENCE</scope>
</reference>
<dbReference type="EMBL" id="CAJNYT010004190">
    <property type="protein sequence ID" value="CAF3642665.1"/>
    <property type="molecule type" value="Genomic_DNA"/>
</dbReference>
<evidence type="ECO:0000313" key="3">
    <source>
        <dbReference type="Proteomes" id="UP000663872"/>
    </source>
</evidence>
<proteinExistence type="predicted"/>
<organism evidence="2 3">
    <name type="scientific">Rotaria socialis</name>
    <dbReference type="NCBI Taxonomy" id="392032"/>
    <lineage>
        <taxon>Eukaryota</taxon>
        <taxon>Metazoa</taxon>
        <taxon>Spiralia</taxon>
        <taxon>Gnathifera</taxon>
        <taxon>Rotifera</taxon>
        <taxon>Eurotatoria</taxon>
        <taxon>Bdelloidea</taxon>
        <taxon>Philodinida</taxon>
        <taxon>Philodinidae</taxon>
        <taxon>Rotaria</taxon>
    </lineage>
</organism>
<accession>A0A818QMA3</accession>
<dbReference type="Proteomes" id="UP000663869">
    <property type="component" value="Unassembled WGS sequence"/>
</dbReference>
<dbReference type="EMBL" id="CAJNYU010001667">
    <property type="protein sequence ID" value="CAF3455152.1"/>
    <property type="molecule type" value="Genomic_DNA"/>
</dbReference>